<protein>
    <recommendedName>
        <fullName evidence="3">Lipocalin-like domain-containing protein</fullName>
    </recommendedName>
</protein>
<dbReference type="RefSeq" id="WP_110022917.1">
    <property type="nucleotide sequence ID" value="NZ_PDNZ01000003.1"/>
</dbReference>
<evidence type="ECO:0008006" key="3">
    <source>
        <dbReference type="Google" id="ProtNLM"/>
    </source>
</evidence>
<dbReference type="Proteomes" id="UP000246278">
    <property type="component" value="Unassembled WGS sequence"/>
</dbReference>
<dbReference type="OrthoDB" id="598344at2"/>
<name>A0A317T741_9CHLB</name>
<gene>
    <name evidence="1" type="ORF">CR164_05475</name>
</gene>
<sequence length="177" mass="19378">MTRKRTIWIILLLLALSGAVGIASFQYQTGSGPAQSDDATTTEMNTATGQEKLVGTWKLVKASVTPEFLNVPIPINTFEAVGAVTSEHTYTIEANGSFFGSNYGYLGKGDIEIQDKILTLTIGEGTIIVNEKKKKKDKKGSTITGSYRIADRDTLHVEAFKYQDGIRYTFNLALVNF</sequence>
<accession>A0A317T741</accession>
<evidence type="ECO:0000313" key="2">
    <source>
        <dbReference type="Proteomes" id="UP000246278"/>
    </source>
</evidence>
<organism evidence="1 2">
    <name type="scientific">Prosthecochloris marina</name>
    <dbReference type="NCBI Taxonomy" id="2017681"/>
    <lineage>
        <taxon>Bacteria</taxon>
        <taxon>Pseudomonadati</taxon>
        <taxon>Chlorobiota</taxon>
        <taxon>Chlorobiia</taxon>
        <taxon>Chlorobiales</taxon>
        <taxon>Chlorobiaceae</taxon>
        <taxon>Prosthecochloris</taxon>
    </lineage>
</organism>
<comment type="caution">
    <text evidence="1">The sequence shown here is derived from an EMBL/GenBank/DDBJ whole genome shotgun (WGS) entry which is preliminary data.</text>
</comment>
<proteinExistence type="predicted"/>
<evidence type="ECO:0000313" key="1">
    <source>
        <dbReference type="EMBL" id="PWW82444.1"/>
    </source>
</evidence>
<dbReference type="EMBL" id="PDNZ01000003">
    <property type="protein sequence ID" value="PWW82444.1"/>
    <property type="molecule type" value="Genomic_DNA"/>
</dbReference>
<dbReference type="AlphaFoldDB" id="A0A317T741"/>
<keyword evidence="2" id="KW-1185">Reference proteome</keyword>
<reference evidence="2" key="1">
    <citation type="submission" date="2017-10" db="EMBL/GenBank/DDBJ databases">
        <authorList>
            <person name="Gaisin V.A."/>
            <person name="Rysina M.S."/>
            <person name="Grouzdev D.S."/>
        </authorList>
    </citation>
    <scope>NUCLEOTIDE SEQUENCE [LARGE SCALE GENOMIC DNA]</scope>
    <source>
        <strain evidence="2">V1</strain>
    </source>
</reference>